<protein>
    <submittedName>
        <fullName evidence="9">Copper resistance protein CopC</fullName>
    </submittedName>
</protein>
<gene>
    <name evidence="9" type="ordered locus">Xcel_3270</name>
</gene>
<dbReference type="InterPro" id="IPR007348">
    <property type="entry name" value="CopC_dom"/>
</dbReference>
<accession>D1BRK4</accession>
<dbReference type="Proteomes" id="UP000002255">
    <property type="component" value="Chromosome"/>
</dbReference>
<keyword evidence="6" id="KW-1133">Transmembrane helix</keyword>
<dbReference type="OrthoDB" id="5242236at2"/>
<dbReference type="eggNOG" id="COG2372">
    <property type="taxonomic scope" value="Bacteria"/>
</dbReference>
<evidence type="ECO:0000313" key="9">
    <source>
        <dbReference type="EMBL" id="ACZ32270.1"/>
    </source>
</evidence>
<evidence type="ECO:0000256" key="6">
    <source>
        <dbReference type="SAM" id="Phobius"/>
    </source>
</evidence>
<evidence type="ECO:0000256" key="2">
    <source>
        <dbReference type="ARBA" id="ARBA00022723"/>
    </source>
</evidence>
<dbReference type="InterPro" id="IPR014755">
    <property type="entry name" value="Cu-Rt/internalin_Ig-like"/>
</dbReference>
<dbReference type="InterPro" id="IPR014756">
    <property type="entry name" value="Ig_E-set"/>
</dbReference>
<dbReference type="GO" id="GO:0042597">
    <property type="term" value="C:periplasmic space"/>
    <property type="evidence" value="ECO:0007669"/>
    <property type="project" value="InterPro"/>
</dbReference>
<dbReference type="KEGG" id="xce:Xcel_3270"/>
<dbReference type="RefSeq" id="WP_012880012.1">
    <property type="nucleotide sequence ID" value="NC_013530.1"/>
</dbReference>
<reference evidence="10" key="1">
    <citation type="submission" date="2009-11" db="EMBL/GenBank/DDBJ databases">
        <title>The complete chromosome of Xylanimonas cellulosilytica DSM 15894.</title>
        <authorList>
            <consortium name="US DOE Joint Genome Institute (JGI-PGF)"/>
            <person name="Lucas S."/>
            <person name="Copeland A."/>
            <person name="Lapidus A."/>
            <person name="Glavina del Rio T."/>
            <person name="Dalin E."/>
            <person name="Tice H."/>
            <person name="Bruce D."/>
            <person name="Goodwin L."/>
            <person name="Pitluck S."/>
            <person name="Kyrpides N."/>
            <person name="Mavromatis K."/>
            <person name="Ivanova N."/>
            <person name="Mikhailova N."/>
            <person name="Foster B."/>
            <person name="Clum A."/>
            <person name="Brettin T."/>
            <person name="Detter J.C."/>
            <person name="Han C."/>
            <person name="Larimer F."/>
            <person name="Land M."/>
            <person name="Hauser L."/>
            <person name="Markowitz V."/>
            <person name="Cheng J.F."/>
            <person name="Hugenholtz P."/>
            <person name="Woyke T."/>
            <person name="Wu D."/>
            <person name="Gehrich-Schroeter G."/>
            <person name="Schneider S."/>
            <person name="Pukall S.R."/>
            <person name="Klenk H.P."/>
            <person name="Eisen J.A."/>
        </authorList>
    </citation>
    <scope>NUCLEOTIDE SEQUENCE [LARGE SCALE GENOMIC DNA]</scope>
    <source>
        <strain evidence="10">DSM 15894 / CECT 5975 / LMG 20990 / XIL07</strain>
    </source>
</reference>
<keyword evidence="4" id="KW-0186">Copper</keyword>
<comment type="subcellular location">
    <subcellularLocation>
        <location evidence="1">Cell envelope</location>
    </subcellularLocation>
</comment>
<reference evidence="9 10" key="2">
    <citation type="journal article" date="2010" name="Stand. Genomic Sci.">
        <title>Complete genome sequence of Xylanimonas cellulosilytica type strain (XIL07).</title>
        <authorList>
            <person name="Foster B."/>
            <person name="Pukall R."/>
            <person name="Abt B."/>
            <person name="Nolan M."/>
            <person name="Glavina Del Rio T."/>
            <person name="Chen F."/>
            <person name="Lucas S."/>
            <person name="Tice H."/>
            <person name="Pitluck S."/>
            <person name="Cheng J.-F."/>
            <person name="Chertkov O."/>
            <person name="Brettin T."/>
            <person name="Han C."/>
            <person name="Detter J.C."/>
            <person name="Bruce D."/>
            <person name="Goodwin L."/>
            <person name="Ivanova N."/>
            <person name="Mavromatis K."/>
            <person name="Pati A."/>
            <person name="Mikhailova N."/>
            <person name="Chen A."/>
            <person name="Palaniappan K."/>
            <person name="Land M."/>
            <person name="Hauser L."/>
            <person name="Chang Y.-J."/>
            <person name="Jeffries C.D."/>
            <person name="Chain P."/>
            <person name="Rohde M."/>
            <person name="Goeker M."/>
            <person name="Bristow J."/>
            <person name="Eisen J.A."/>
            <person name="Markowitz V."/>
            <person name="Hugenholtz P."/>
            <person name="Kyrpides N.C."/>
            <person name="Klenk H.-P."/>
            <person name="Lapidus A."/>
        </authorList>
    </citation>
    <scope>NUCLEOTIDE SEQUENCE [LARGE SCALE GENOMIC DNA]</scope>
    <source>
        <strain evidence="10">DSM 15894 / CECT 5975 / LMG 20990 / XIL07</strain>
    </source>
</reference>
<evidence type="ECO:0000256" key="5">
    <source>
        <dbReference type="SAM" id="MobiDB-lite"/>
    </source>
</evidence>
<dbReference type="GO" id="GO:0046688">
    <property type="term" value="P:response to copper ion"/>
    <property type="evidence" value="ECO:0007669"/>
    <property type="project" value="InterPro"/>
</dbReference>
<dbReference type="GO" id="GO:0005886">
    <property type="term" value="C:plasma membrane"/>
    <property type="evidence" value="ECO:0007669"/>
    <property type="project" value="TreeGrafter"/>
</dbReference>
<dbReference type="AlphaFoldDB" id="D1BRK4"/>
<dbReference type="SUPFAM" id="SSF81296">
    <property type="entry name" value="E set domains"/>
    <property type="match status" value="1"/>
</dbReference>
<keyword evidence="10" id="KW-1185">Reference proteome</keyword>
<keyword evidence="3 7" id="KW-0732">Signal</keyword>
<dbReference type="InterPro" id="IPR032694">
    <property type="entry name" value="CopC/D"/>
</dbReference>
<dbReference type="GO" id="GO:0006825">
    <property type="term" value="P:copper ion transport"/>
    <property type="evidence" value="ECO:0007669"/>
    <property type="project" value="InterPro"/>
</dbReference>
<feature type="transmembrane region" description="Helical" evidence="6">
    <location>
        <begin position="192"/>
        <end position="210"/>
    </location>
</feature>
<dbReference type="STRING" id="446471.Xcel_3270"/>
<keyword evidence="6" id="KW-0812">Transmembrane</keyword>
<dbReference type="PANTHER" id="PTHR34820:SF4">
    <property type="entry name" value="INNER MEMBRANE PROTEIN YEBZ"/>
    <property type="match status" value="1"/>
</dbReference>
<keyword evidence="6" id="KW-0472">Membrane</keyword>
<feature type="compositionally biased region" description="Low complexity" evidence="5">
    <location>
        <begin position="155"/>
        <end position="178"/>
    </location>
</feature>
<keyword evidence="2" id="KW-0479">Metal-binding</keyword>
<evidence type="ECO:0000256" key="1">
    <source>
        <dbReference type="ARBA" id="ARBA00004196"/>
    </source>
</evidence>
<evidence type="ECO:0000259" key="8">
    <source>
        <dbReference type="Pfam" id="PF04234"/>
    </source>
</evidence>
<organism evidence="9 10">
    <name type="scientific">Xylanimonas cellulosilytica (strain DSM 15894 / JCM 12276 / CECT 5975 / KCTC 9989 / LMG 20990 / NBRC 107835 / XIL07)</name>
    <dbReference type="NCBI Taxonomy" id="446471"/>
    <lineage>
        <taxon>Bacteria</taxon>
        <taxon>Bacillati</taxon>
        <taxon>Actinomycetota</taxon>
        <taxon>Actinomycetes</taxon>
        <taxon>Micrococcales</taxon>
        <taxon>Promicromonosporaceae</taxon>
        <taxon>Xylanimonas</taxon>
    </lineage>
</organism>
<feature type="signal peptide" evidence="7">
    <location>
        <begin position="1"/>
        <end position="30"/>
    </location>
</feature>
<name>D1BRK4_XYLCX</name>
<dbReference type="Gene3D" id="2.60.40.1220">
    <property type="match status" value="1"/>
</dbReference>
<evidence type="ECO:0000256" key="4">
    <source>
        <dbReference type="ARBA" id="ARBA00023008"/>
    </source>
</evidence>
<feature type="domain" description="CopC" evidence="8">
    <location>
        <begin position="31"/>
        <end position="122"/>
    </location>
</feature>
<dbReference type="PROSITE" id="PS51318">
    <property type="entry name" value="TAT"/>
    <property type="match status" value="1"/>
</dbReference>
<dbReference type="GO" id="GO:0005507">
    <property type="term" value="F:copper ion binding"/>
    <property type="evidence" value="ECO:0007669"/>
    <property type="project" value="InterPro"/>
</dbReference>
<evidence type="ECO:0000256" key="7">
    <source>
        <dbReference type="SAM" id="SignalP"/>
    </source>
</evidence>
<dbReference type="InterPro" id="IPR006311">
    <property type="entry name" value="TAT_signal"/>
</dbReference>
<feature type="region of interest" description="Disordered" evidence="5">
    <location>
        <begin position="155"/>
        <end position="188"/>
    </location>
</feature>
<feature type="chain" id="PRO_5003020897" evidence="7">
    <location>
        <begin position="31"/>
        <end position="225"/>
    </location>
</feature>
<proteinExistence type="predicted"/>
<dbReference type="Pfam" id="PF04234">
    <property type="entry name" value="CopC"/>
    <property type="match status" value="1"/>
</dbReference>
<sequence>MSSAFSARRLLLALVAAGLALVGLATPASAHDRLVSSDPADGATLDVLPAVLTLEFSDAVLDTGTQVVVTTGGADVGAPAPEVDGVTVTVPLPPDLANGDYDVAWRAVSSDGHPIEGTFTFVLAVPAPEPTASPEPTEDPTLAAASDAPAIAALSDDAASDQPTATDAPADTAVTSDPSPAPETLAPGRSPIVGLIAAVAIVGTVVALMLRRRNGTRGFGPPGQD</sequence>
<dbReference type="GO" id="GO:0030313">
    <property type="term" value="C:cell envelope"/>
    <property type="evidence" value="ECO:0007669"/>
    <property type="project" value="UniProtKB-SubCell"/>
</dbReference>
<evidence type="ECO:0000256" key="3">
    <source>
        <dbReference type="ARBA" id="ARBA00022729"/>
    </source>
</evidence>
<dbReference type="EMBL" id="CP001821">
    <property type="protein sequence ID" value="ACZ32270.1"/>
    <property type="molecule type" value="Genomic_DNA"/>
</dbReference>
<dbReference type="HOGENOM" id="CLU_087859_0_0_11"/>
<dbReference type="PANTHER" id="PTHR34820">
    <property type="entry name" value="INNER MEMBRANE PROTEIN YEBZ"/>
    <property type="match status" value="1"/>
</dbReference>
<evidence type="ECO:0000313" key="10">
    <source>
        <dbReference type="Proteomes" id="UP000002255"/>
    </source>
</evidence>